<feature type="domain" description="TF-B3" evidence="9">
    <location>
        <begin position="452"/>
        <end position="546"/>
    </location>
</feature>
<keyword evidence="8" id="KW-0812">Transmembrane</keyword>
<keyword evidence="4" id="KW-0238">DNA-binding</keyword>
<name>A0A2G2W450_CAPBA</name>
<keyword evidence="2" id="KW-0677">Repeat</keyword>
<evidence type="ECO:0000256" key="2">
    <source>
        <dbReference type="ARBA" id="ARBA00022737"/>
    </source>
</evidence>
<gene>
    <name evidence="10" type="ORF">CQW23_18837</name>
</gene>
<reference evidence="11" key="2">
    <citation type="journal article" date="2017" name="J. Anim. Genet.">
        <title>Multiple reference genome sequences of hot pepper reveal the massive evolution of plant disease resistance genes by retroduplication.</title>
        <authorList>
            <person name="Kim S."/>
            <person name="Park J."/>
            <person name="Yeom S.-I."/>
            <person name="Kim Y.-M."/>
            <person name="Seo E."/>
            <person name="Kim K.-T."/>
            <person name="Kim M.-S."/>
            <person name="Lee J.M."/>
            <person name="Cheong K."/>
            <person name="Shin H.-S."/>
            <person name="Kim S.-B."/>
            <person name="Han K."/>
            <person name="Lee J."/>
            <person name="Park M."/>
            <person name="Lee H.-A."/>
            <person name="Lee H.-Y."/>
            <person name="Lee Y."/>
            <person name="Oh S."/>
            <person name="Lee J.H."/>
            <person name="Choi E."/>
            <person name="Choi E."/>
            <person name="Lee S.E."/>
            <person name="Jeon J."/>
            <person name="Kim H."/>
            <person name="Choi G."/>
            <person name="Song H."/>
            <person name="Lee J."/>
            <person name="Lee S.-C."/>
            <person name="Kwon J.-K."/>
            <person name="Lee H.-Y."/>
            <person name="Koo N."/>
            <person name="Hong Y."/>
            <person name="Kim R.W."/>
            <person name="Kang W.-H."/>
            <person name="Huh J.H."/>
            <person name="Kang B.-C."/>
            <person name="Yang T.-J."/>
            <person name="Lee Y.-H."/>
            <person name="Bennetzen J.L."/>
            <person name="Choi D."/>
        </authorList>
    </citation>
    <scope>NUCLEOTIDE SEQUENCE [LARGE SCALE GENOMIC DNA]</scope>
    <source>
        <strain evidence="11">cv. PBC81</strain>
    </source>
</reference>
<feature type="compositionally biased region" description="Acidic residues" evidence="7">
    <location>
        <begin position="390"/>
        <end position="409"/>
    </location>
</feature>
<dbReference type="SUPFAM" id="SSF101936">
    <property type="entry name" value="DNA-binding pseudobarrel domain"/>
    <property type="match status" value="2"/>
</dbReference>
<keyword evidence="6" id="KW-0539">Nucleus</keyword>
<evidence type="ECO:0000259" key="9">
    <source>
        <dbReference type="PROSITE" id="PS50863"/>
    </source>
</evidence>
<dbReference type="InterPro" id="IPR003340">
    <property type="entry name" value="B3_DNA-bd"/>
</dbReference>
<dbReference type="AlphaFoldDB" id="A0A2G2W450"/>
<evidence type="ECO:0000313" key="11">
    <source>
        <dbReference type="Proteomes" id="UP000224567"/>
    </source>
</evidence>
<dbReference type="EMBL" id="MLFT02000008">
    <property type="protein sequence ID" value="PHT39983.1"/>
    <property type="molecule type" value="Genomic_DNA"/>
</dbReference>
<dbReference type="PROSITE" id="PS50863">
    <property type="entry name" value="B3"/>
    <property type="match status" value="2"/>
</dbReference>
<evidence type="ECO:0000256" key="3">
    <source>
        <dbReference type="ARBA" id="ARBA00023015"/>
    </source>
</evidence>
<protein>
    <recommendedName>
        <fullName evidence="9">TF-B3 domain-containing protein</fullName>
    </recommendedName>
</protein>
<dbReference type="STRING" id="33114.A0A2G2W450"/>
<reference evidence="10 11" key="1">
    <citation type="journal article" date="2017" name="Genome Biol.">
        <title>New reference genome sequences of hot pepper reveal the massive evolution of plant disease-resistance genes by retroduplication.</title>
        <authorList>
            <person name="Kim S."/>
            <person name="Park J."/>
            <person name="Yeom S.I."/>
            <person name="Kim Y.M."/>
            <person name="Seo E."/>
            <person name="Kim K.T."/>
            <person name="Kim M.S."/>
            <person name="Lee J.M."/>
            <person name="Cheong K."/>
            <person name="Shin H.S."/>
            <person name="Kim S.B."/>
            <person name="Han K."/>
            <person name="Lee J."/>
            <person name="Park M."/>
            <person name="Lee H.A."/>
            <person name="Lee H.Y."/>
            <person name="Lee Y."/>
            <person name="Oh S."/>
            <person name="Lee J.H."/>
            <person name="Choi E."/>
            <person name="Choi E."/>
            <person name="Lee S.E."/>
            <person name="Jeon J."/>
            <person name="Kim H."/>
            <person name="Choi G."/>
            <person name="Song H."/>
            <person name="Lee J."/>
            <person name="Lee S.C."/>
            <person name="Kwon J.K."/>
            <person name="Lee H.Y."/>
            <person name="Koo N."/>
            <person name="Hong Y."/>
            <person name="Kim R.W."/>
            <person name="Kang W.H."/>
            <person name="Huh J.H."/>
            <person name="Kang B.C."/>
            <person name="Yang T.J."/>
            <person name="Lee Y.H."/>
            <person name="Bennetzen J.L."/>
            <person name="Choi D."/>
        </authorList>
    </citation>
    <scope>NUCLEOTIDE SEQUENCE [LARGE SCALE GENOMIC DNA]</scope>
    <source>
        <strain evidence="11">cv. PBC81</strain>
    </source>
</reference>
<accession>A0A2G2W450</accession>
<dbReference type="GO" id="GO:0003677">
    <property type="term" value="F:DNA binding"/>
    <property type="evidence" value="ECO:0007669"/>
    <property type="project" value="UniProtKB-KW"/>
</dbReference>
<evidence type="ECO:0000256" key="6">
    <source>
        <dbReference type="ARBA" id="ARBA00023242"/>
    </source>
</evidence>
<dbReference type="Pfam" id="PF02362">
    <property type="entry name" value="B3"/>
    <property type="match status" value="2"/>
</dbReference>
<dbReference type="Gene3D" id="2.40.330.10">
    <property type="entry name" value="DNA-binding pseudobarrel domain"/>
    <property type="match status" value="2"/>
</dbReference>
<keyword evidence="5" id="KW-0804">Transcription</keyword>
<keyword evidence="3" id="KW-0805">Transcription regulation</keyword>
<evidence type="ECO:0000313" key="10">
    <source>
        <dbReference type="EMBL" id="PHT39983.1"/>
    </source>
</evidence>
<proteinExistence type="predicted"/>
<dbReference type="SMART" id="SM01019">
    <property type="entry name" value="B3"/>
    <property type="match status" value="2"/>
</dbReference>
<dbReference type="OrthoDB" id="1109907at2759"/>
<dbReference type="PANTHER" id="PTHR31674:SF62">
    <property type="entry name" value="B3 DOMAIN-CONTAINING PROTEIN REM14-RELATED"/>
    <property type="match status" value="1"/>
</dbReference>
<keyword evidence="8" id="KW-0472">Membrane</keyword>
<feature type="transmembrane region" description="Helical" evidence="8">
    <location>
        <begin position="536"/>
        <end position="555"/>
    </location>
</feature>
<dbReference type="GO" id="GO:0005634">
    <property type="term" value="C:nucleus"/>
    <property type="evidence" value="ECO:0007669"/>
    <property type="project" value="UniProtKB-SubCell"/>
</dbReference>
<evidence type="ECO:0000256" key="1">
    <source>
        <dbReference type="ARBA" id="ARBA00004123"/>
    </source>
</evidence>
<feature type="region of interest" description="Disordered" evidence="7">
    <location>
        <begin position="385"/>
        <end position="412"/>
    </location>
</feature>
<keyword evidence="11" id="KW-1185">Reference proteome</keyword>
<evidence type="ECO:0000256" key="8">
    <source>
        <dbReference type="SAM" id="Phobius"/>
    </source>
</evidence>
<dbReference type="Proteomes" id="UP000224567">
    <property type="component" value="Unassembled WGS sequence"/>
</dbReference>
<evidence type="ECO:0000256" key="5">
    <source>
        <dbReference type="ARBA" id="ARBA00023163"/>
    </source>
</evidence>
<organism evidence="10 11">
    <name type="scientific">Capsicum baccatum</name>
    <name type="common">Peruvian pepper</name>
    <dbReference type="NCBI Taxonomy" id="33114"/>
    <lineage>
        <taxon>Eukaryota</taxon>
        <taxon>Viridiplantae</taxon>
        <taxon>Streptophyta</taxon>
        <taxon>Embryophyta</taxon>
        <taxon>Tracheophyta</taxon>
        <taxon>Spermatophyta</taxon>
        <taxon>Magnoliopsida</taxon>
        <taxon>eudicotyledons</taxon>
        <taxon>Gunneridae</taxon>
        <taxon>Pentapetalae</taxon>
        <taxon>asterids</taxon>
        <taxon>lamiids</taxon>
        <taxon>Solanales</taxon>
        <taxon>Solanaceae</taxon>
        <taxon>Solanoideae</taxon>
        <taxon>Capsiceae</taxon>
        <taxon>Capsicum</taxon>
    </lineage>
</organism>
<dbReference type="InterPro" id="IPR039218">
    <property type="entry name" value="REM_fam"/>
</dbReference>
<feature type="domain" description="TF-B3" evidence="9">
    <location>
        <begin position="295"/>
        <end position="367"/>
    </location>
</feature>
<dbReference type="InterPro" id="IPR015300">
    <property type="entry name" value="DNA-bd_pseudobarrel_sf"/>
</dbReference>
<sequence length="576" mass="66736">MILREGKLYYLGDKVVIESSKVDAKPQYGEHEEVEIQDEEEGEDAWLCGGHVRYLFKRALITARFAQSAHGYSLFPLNKPEGMVIVLVYMDDLLITDDNKSMISESKEELHRKYILELISETGLVGAKLVFTPMDPNVKLTSVEYDKATGCTADVVLKDATLYQRLVGKLMYATITKPNIKLTWPEGLFKELNVPISKPISLFSETDPNPTYKNELDDFVVAIDKDHFSLVKFLSYTNDLEYTKVKEFYCQHIDGGDLVQITNDRQLLDFVKDLRQSDEGDVFVEHVIGDHLQKIPIGFLKYLKGHDHIEHVVLKRAGNKWLVKMNGRRLEDGWEKFAEEHDLQLGDMLIFRHEGDMEFDVSIFDSTHCVTKYVEYMQIVEEKDKKVEDKNEDDEVVEDENDEEDEDDEAYTHDKPFGQSHFEFTIRQYCLSKGKTFSNVEAVKDANLSHSHFICTIKPYCLSKHFVYLPMDFAKSNGLMDKHEMIIVDEKRRSWSVWIGRIDEFHFGIKRGWTQFRKENGVQVGDTYRFELTNNGTIPVVHFLFLLLILIAGWLQHFSLVDIIWLCSEAIEICVD</sequence>
<keyword evidence="8" id="KW-1133">Transmembrane helix</keyword>
<dbReference type="CDD" id="cd10017">
    <property type="entry name" value="B3_DNA"/>
    <property type="match status" value="2"/>
</dbReference>
<comment type="subcellular location">
    <subcellularLocation>
        <location evidence="1">Nucleus</location>
    </subcellularLocation>
</comment>
<evidence type="ECO:0000256" key="7">
    <source>
        <dbReference type="SAM" id="MobiDB-lite"/>
    </source>
</evidence>
<comment type="caution">
    <text evidence="10">The sequence shown here is derived from an EMBL/GenBank/DDBJ whole genome shotgun (WGS) entry which is preliminary data.</text>
</comment>
<evidence type="ECO:0000256" key="4">
    <source>
        <dbReference type="ARBA" id="ARBA00023125"/>
    </source>
</evidence>
<dbReference type="PANTHER" id="PTHR31674">
    <property type="entry name" value="B3 DOMAIN-CONTAINING PROTEIN REM-LIKE 3-RELATED"/>
    <property type="match status" value="1"/>
</dbReference>